<feature type="region of interest" description="Disordered" evidence="1">
    <location>
        <begin position="1"/>
        <end position="24"/>
    </location>
</feature>
<name>A0AAD8N3C2_9APIA</name>
<comment type="caution">
    <text evidence="2">The sequence shown here is derived from an EMBL/GenBank/DDBJ whole genome shotgun (WGS) entry which is preliminary data.</text>
</comment>
<feature type="compositionally biased region" description="Basic and acidic residues" evidence="1">
    <location>
        <begin position="168"/>
        <end position="183"/>
    </location>
</feature>
<feature type="region of interest" description="Disordered" evidence="1">
    <location>
        <begin position="153"/>
        <end position="188"/>
    </location>
</feature>
<proteinExistence type="predicted"/>
<organism evidence="2 3">
    <name type="scientific">Heracleum sosnowskyi</name>
    <dbReference type="NCBI Taxonomy" id="360622"/>
    <lineage>
        <taxon>Eukaryota</taxon>
        <taxon>Viridiplantae</taxon>
        <taxon>Streptophyta</taxon>
        <taxon>Embryophyta</taxon>
        <taxon>Tracheophyta</taxon>
        <taxon>Spermatophyta</taxon>
        <taxon>Magnoliopsida</taxon>
        <taxon>eudicotyledons</taxon>
        <taxon>Gunneridae</taxon>
        <taxon>Pentapetalae</taxon>
        <taxon>asterids</taxon>
        <taxon>campanulids</taxon>
        <taxon>Apiales</taxon>
        <taxon>Apiaceae</taxon>
        <taxon>Apioideae</taxon>
        <taxon>apioid superclade</taxon>
        <taxon>Tordylieae</taxon>
        <taxon>Tordyliinae</taxon>
        <taxon>Heracleum</taxon>
    </lineage>
</organism>
<dbReference type="EMBL" id="JAUIZM010000003">
    <property type="protein sequence ID" value="KAK1394396.1"/>
    <property type="molecule type" value="Genomic_DNA"/>
</dbReference>
<sequence length="284" mass="31714">MDKDGNDLDGDCSRPQKHAKSPELAREFLLDVATVIFKEQQSMCNVAKTNPRTSGSKFAERLHGSNRMSERDDFHSCSCYQHNDYKTKIESHRSAQTGRDGKVVCKSESSSDVLKPYNRGIKYTQVDHTREGMGRPKLNMLQGAILIQEIHINGSSSNPPVPEISSASDKDDASQHSERREQSRSLQNSFHEHQDLGMESKQSAECGQHFKSKVMDNGGNSEPGSFSMKLAQEYNNGMPNVSNMNPQPHGVLPPLHSQSIHYPLFQPASIGYYHQTDPVSWPAV</sequence>
<dbReference type="AlphaFoldDB" id="A0AAD8N3C2"/>
<evidence type="ECO:0000256" key="1">
    <source>
        <dbReference type="SAM" id="MobiDB-lite"/>
    </source>
</evidence>
<reference evidence="2" key="2">
    <citation type="submission" date="2023-05" db="EMBL/GenBank/DDBJ databases">
        <authorList>
            <person name="Schelkunov M.I."/>
        </authorList>
    </citation>
    <scope>NUCLEOTIDE SEQUENCE</scope>
    <source>
        <strain evidence="2">Hsosn_3</strain>
        <tissue evidence="2">Leaf</tissue>
    </source>
</reference>
<protein>
    <submittedName>
        <fullName evidence="2">Uncharacterized protein</fullName>
    </submittedName>
</protein>
<dbReference type="Proteomes" id="UP001237642">
    <property type="component" value="Unassembled WGS sequence"/>
</dbReference>
<reference evidence="2" key="1">
    <citation type="submission" date="2023-02" db="EMBL/GenBank/DDBJ databases">
        <title>Genome of toxic invasive species Heracleum sosnowskyi carries increased number of genes despite the absence of recent whole-genome duplications.</title>
        <authorList>
            <person name="Schelkunov M."/>
            <person name="Shtratnikova V."/>
            <person name="Makarenko M."/>
            <person name="Klepikova A."/>
            <person name="Omelchenko D."/>
            <person name="Novikova G."/>
            <person name="Obukhova E."/>
            <person name="Bogdanov V."/>
            <person name="Penin A."/>
            <person name="Logacheva M."/>
        </authorList>
    </citation>
    <scope>NUCLEOTIDE SEQUENCE</scope>
    <source>
        <strain evidence="2">Hsosn_3</strain>
        <tissue evidence="2">Leaf</tissue>
    </source>
</reference>
<evidence type="ECO:0000313" key="2">
    <source>
        <dbReference type="EMBL" id="KAK1394396.1"/>
    </source>
</evidence>
<accession>A0AAD8N3C2</accession>
<evidence type="ECO:0000313" key="3">
    <source>
        <dbReference type="Proteomes" id="UP001237642"/>
    </source>
</evidence>
<gene>
    <name evidence="2" type="ORF">POM88_013452</name>
</gene>
<keyword evidence="3" id="KW-1185">Reference proteome</keyword>